<sequence>MAQFDRNLWFRFNGFDSKGKYMICTKGNGDLTSQFGVNRSINEEDGVGDVPVFYGVKDECPTLEMSITKIVNDEIAPFTEIELSELTRILCKKEYKVFECGGLVYYVIFTQGSLWRVGSGQGVITLNMRLSSPHAYSPIMLNPVRCVEEKEFDVYNKSTYDDFIYPDIEIKMLKGNNIIIENVTTGQIVKFEGLDSGEHIYVYNDNMKQMVSKLDSKKNIYSKSNKEFLKLPYGRNKIKITCEEAKVKLIYQNKINLF</sequence>
<protein>
    <submittedName>
        <fullName evidence="2">Tail protein</fullName>
    </submittedName>
</protein>
<organism evidence="2">
    <name type="scientific">virus sp. ctE0n6</name>
    <dbReference type="NCBI Taxonomy" id="2827985"/>
    <lineage>
        <taxon>Viruses</taxon>
    </lineage>
</organism>
<accession>A0A8S5RFS1</accession>
<proteinExistence type="predicted"/>
<evidence type="ECO:0000259" key="1">
    <source>
        <dbReference type="Pfam" id="PF20753"/>
    </source>
</evidence>
<evidence type="ECO:0000313" key="2">
    <source>
        <dbReference type="EMBL" id="DAE29929.1"/>
    </source>
</evidence>
<feature type="domain" description="Phage tail-like C-terminal" evidence="1">
    <location>
        <begin position="144"/>
        <end position="251"/>
    </location>
</feature>
<reference evidence="2" key="1">
    <citation type="journal article" date="2021" name="Proc. Natl. Acad. Sci. U.S.A.">
        <title>A Catalog of Tens of Thousands of Viruses from Human Metagenomes Reveals Hidden Associations with Chronic Diseases.</title>
        <authorList>
            <person name="Tisza M.J."/>
            <person name="Buck C.B."/>
        </authorList>
    </citation>
    <scope>NUCLEOTIDE SEQUENCE</scope>
    <source>
        <strain evidence="2">CtE0n6</strain>
    </source>
</reference>
<dbReference type="Pfam" id="PF20753">
    <property type="entry name" value="DUF6558_C"/>
    <property type="match status" value="1"/>
</dbReference>
<dbReference type="EMBL" id="BK059101">
    <property type="protein sequence ID" value="DAE29929.1"/>
    <property type="molecule type" value="Genomic_DNA"/>
</dbReference>
<dbReference type="InterPro" id="IPR048276">
    <property type="entry name" value="Phage_tail-like_C"/>
</dbReference>
<name>A0A8S5RFS1_9VIRU</name>